<dbReference type="PANTHER" id="PTHR37326:SF1">
    <property type="entry name" value="BLL3975 PROTEIN"/>
    <property type="match status" value="1"/>
</dbReference>
<evidence type="ECO:0000259" key="6">
    <source>
        <dbReference type="Pfam" id="PF18911"/>
    </source>
</evidence>
<evidence type="ECO:0000256" key="1">
    <source>
        <dbReference type="ARBA" id="ARBA00001947"/>
    </source>
</evidence>
<proteinExistence type="predicted"/>
<dbReference type="Gene3D" id="2.60.40.10">
    <property type="entry name" value="Immunoglobulins"/>
    <property type="match status" value="1"/>
</dbReference>
<dbReference type="Pfam" id="PF24827">
    <property type="entry name" value="AstE_AspA_cat"/>
    <property type="match status" value="1"/>
</dbReference>
<dbReference type="RefSeq" id="WP_007108046.1">
    <property type="nucleotide sequence ID" value="NZ_AOIK01000012.1"/>
</dbReference>
<organism evidence="8 9">
    <name type="scientific">Natrinema altunense (strain JCM 12890 / CGMCC 1.3731 / AJ2)</name>
    <dbReference type="NCBI Taxonomy" id="1227494"/>
    <lineage>
        <taxon>Archaea</taxon>
        <taxon>Methanobacteriati</taxon>
        <taxon>Methanobacteriota</taxon>
        <taxon>Stenosarchaea group</taxon>
        <taxon>Halobacteria</taxon>
        <taxon>Halobacteriales</taxon>
        <taxon>Natrialbaceae</taxon>
        <taxon>Natrinema</taxon>
    </lineage>
</organism>
<dbReference type="GO" id="GO:0046872">
    <property type="term" value="F:metal ion binding"/>
    <property type="evidence" value="ECO:0007669"/>
    <property type="project" value="UniProtKB-KW"/>
</dbReference>
<sequence>MRRETLSRRSVLAATGGWSLITTGVASVVGDTARDDSGDNSRDFIVVREGTAEETTVFVTTGAVDGPTAVVVGGMHGNEVAGYTAAGRIADRSIDAGTLVTIPEANGVAIERGTRTDDEGINLNRQFPDGETPGTRLARALWDVVKESDPDILIDLHESTGLYAGDPMDGVGQAIFHSAGDDATAAAADAADYVTETRVDDPALAFQTGPFSEPDTDPTGLLAHKAARDLDADGFLAETRSTDIALETRVQWHTAIVDRLLEGDLLFDDGASEEPADGTDGDDESPTASPIARIETQPPSAAEAPLEPGTTVTLDASRSRDPDGKLVAYEWRVGDDGPFEEAGETIAVPINGTGDHPVALRVVDDEGATAIDRLTLSTNC</sequence>
<evidence type="ECO:0000256" key="3">
    <source>
        <dbReference type="ARBA" id="ARBA00022801"/>
    </source>
</evidence>
<accession>L9ZY40</accession>
<evidence type="ECO:0000256" key="2">
    <source>
        <dbReference type="ARBA" id="ARBA00022723"/>
    </source>
</evidence>
<keyword evidence="3" id="KW-0378">Hydrolase</keyword>
<feature type="domain" description="Succinylglutamate desuccinylase/Aspartoacylase catalytic" evidence="7">
    <location>
        <begin position="65"/>
        <end position="160"/>
    </location>
</feature>
<dbReference type="PATRIC" id="fig|1227494.3.peg.660"/>
<dbReference type="InterPro" id="IPR053138">
    <property type="entry name" value="N-alpha-Ac-DABA_deacetylase"/>
</dbReference>
<comment type="cofactor">
    <cofactor evidence="1">
        <name>Zn(2+)</name>
        <dbReference type="ChEBI" id="CHEBI:29105"/>
    </cofactor>
</comment>
<feature type="compositionally biased region" description="Acidic residues" evidence="5">
    <location>
        <begin position="268"/>
        <end position="285"/>
    </location>
</feature>
<feature type="region of interest" description="Disordered" evidence="5">
    <location>
        <begin position="268"/>
        <end position="320"/>
    </location>
</feature>
<feature type="domain" description="PKD" evidence="6">
    <location>
        <begin position="302"/>
        <end position="370"/>
    </location>
</feature>
<dbReference type="SUPFAM" id="SSF53187">
    <property type="entry name" value="Zn-dependent exopeptidases"/>
    <property type="match status" value="1"/>
</dbReference>
<dbReference type="InterPro" id="IPR000601">
    <property type="entry name" value="PKD_dom"/>
</dbReference>
<keyword evidence="9" id="KW-1185">Reference proteome</keyword>
<dbReference type="InterPro" id="IPR035986">
    <property type="entry name" value="PKD_dom_sf"/>
</dbReference>
<dbReference type="EMBL" id="AOIK01000012">
    <property type="protein sequence ID" value="ELY90048.1"/>
    <property type="molecule type" value="Genomic_DNA"/>
</dbReference>
<evidence type="ECO:0000313" key="8">
    <source>
        <dbReference type="EMBL" id="ELY90048.1"/>
    </source>
</evidence>
<dbReference type="Gene3D" id="3.40.630.10">
    <property type="entry name" value="Zn peptidases"/>
    <property type="match status" value="1"/>
</dbReference>
<dbReference type="Pfam" id="PF18911">
    <property type="entry name" value="PKD_4"/>
    <property type="match status" value="1"/>
</dbReference>
<evidence type="ECO:0000256" key="4">
    <source>
        <dbReference type="ARBA" id="ARBA00022833"/>
    </source>
</evidence>
<comment type="caution">
    <text evidence="8">The sequence shown here is derived from an EMBL/GenBank/DDBJ whole genome shotgun (WGS) entry which is preliminary data.</text>
</comment>
<keyword evidence="4" id="KW-0862">Zinc</keyword>
<dbReference type="GO" id="GO:0016788">
    <property type="term" value="F:hydrolase activity, acting on ester bonds"/>
    <property type="evidence" value="ECO:0007669"/>
    <property type="project" value="InterPro"/>
</dbReference>
<name>L9ZY40_NATA2</name>
<gene>
    <name evidence="8" type="ORF">C485_03333</name>
</gene>
<dbReference type="eggNOG" id="arCOG02889">
    <property type="taxonomic scope" value="Archaea"/>
</dbReference>
<dbReference type="AlphaFoldDB" id="L9ZY40"/>
<dbReference type="SUPFAM" id="SSF49299">
    <property type="entry name" value="PKD domain"/>
    <property type="match status" value="1"/>
</dbReference>
<dbReference type="Proteomes" id="UP000011511">
    <property type="component" value="Unassembled WGS sequence"/>
</dbReference>
<keyword evidence="2" id="KW-0479">Metal-binding</keyword>
<dbReference type="InterPro" id="IPR013783">
    <property type="entry name" value="Ig-like_fold"/>
</dbReference>
<reference evidence="8 9" key="1">
    <citation type="journal article" date="2014" name="PLoS Genet.">
        <title>Phylogenetically driven sequencing of extremely halophilic archaea reveals strategies for static and dynamic osmo-response.</title>
        <authorList>
            <person name="Becker E.A."/>
            <person name="Seitzer P.M."/>
            <person name="Tritt A."/>
            <person name="Larsen D."/>
            <person name="Krusor M."/>
            <person name="Yao A.I."/>
            <person name="Wu D."/>
            <person name="Madern D."/>
            <person name="Eisen J.A."/>
            <person name="Darling A.E."/>
            <person name="Facciotti M.T."/>
        </authorList>
    </citation>
    <scope>NUCLEOTIDE SEQUENCE [LARGE SCALE GENOMIC DNA]</scope>
    <source>
        <strain evidence="8 9">JCM 12890</strain>
    </source>
</reference>
<dbReference type="PANTHER" id="PTHR37326">
    <property type="entry name" value="BLL3975 PROTEIN"/>
    <property type="match status" value="1"/>
</dbReference>
<dbReference type="eggNOG" id="arCOG07581">
    <property type="taxonomic scope" value="Archaea"/>
</dbReference>
<evidence type="ECO:0000259" key="7">
    <source>
        <dbReference type="Pfam" id="PF24827"/>
    </source>
</evidence>
<dbReference type="InterPro" id="IPR055438">
    <property type="entry name" value="AstE_AspA_cat"/>
</dbReference>
<evidence type="ECO:0000256" key="5">
    <source>
        <dbReference type="SAM" id="MobiDB-lite"/>
    </source>
</evidence>
<evidence type="ECO:0000313" key="9">
    <source>
        <dbReference type="Proteomes" id="UP000011511"/>
    </source>
</evidence>
<protein>
    <submittedName>
        <fullName evidence="8">Succinylglutamate desuccinylase/aspartoacylase</fullName>
    </submittedName>
</protein>